<gene>
    <name evidence="1" type="ORF">SAMN03080617_03851</name>
</gene>
<dbReference type="AlphaFoldDB" id="A0A1G5ZGT2"/>
<dbReference type="RefSeq" id="WP_217636689.1">
    <property type="nucleotide sequence ID" value="NZ_FMXE01000038.1"/>
</dbReference>
<evidence type="ECO:0000313" key="1">
    <source>
        <dbReference type="EMBL" id="SDA94099.1"/>
    </source>
</evidence>
<dbReference type="STRING" id="279824.SAMN03080617_03851"/>
<keyword evidence="2" id="KW-1185">Reference proteome</keyword>
<sequence>MLQLILMSYFGAILGIYFKINGNPNGDYILIAAMAFKFLGVLGLIYFNKKKIFQFLS</sequence>
<dbReference type="Proteomes" id="UP000198756">
    <property type="component" value="Unassembled WGS sequence"/>
</dbReference>
<accession>A0A1G5ZGT2</accession>
<name>A0A1G5ZGT2_9BACT</name>
<protein>
    <submittedName>
        <fullName evidence="1">Uncharacterized protein</fullName>
    </submittedName>
</protein>
<proteinExistence type="predicted"/>
<reference evidence="2" key="1">
    <citation type="submission" date="2016-10" db="EMBL/GenBank/DDBJ databases">
        <authorList>
            <person name="Varghese N."/>
            <person name="Submissions S."/>
        </authorList>
    </citation>
    <scope>NUCLEOTIDE SEQUENCE [LARGE SCALE GENOMIC DNA]</scope>
    <source>
        <strain evidence="2">DSM 22703</strain>
    </source>
</reference>
<organism evidence="1 2">
    <name type="scientific">Algoriphagus alkaliphilus</name>
    <dbReference type="NCBI Taxonomy" id="279824"/>
    <lineage>
        <taxon>Bacteria</taxon>
        <taxon>Pseudomonadati</taxon>
        <taxon>Bacteroidota</taxon>
        <taxon>Cytophagia</taxon>
        <taxon>Cytophagales</taxon>
        <taxon>Cyclobacteriaceae</taxon>
        <taxon>Algoriphagus</taxon>
    </lineage>
</organism>
<dbReference type="EMBL" id="FMXE01000038">
    <property type="protein sequence ID" value="SDA94099.1"/>
    <property type="molecule type" value="Genomic_DNA"/>
</dbReference>
<evidence type="ECO:0000313" key="2">
    <source>
        <dbReference type="Proteomes" id="UP000198756"/>
    </source>
</evidence>